<dbReference type="GO" id="GO:0016560">
    <property type="term" value="P:protein import into peroxisome matrix, docking"/>
    <property type="evidence" value="ECO:0007669"/>
    <property type="project" value="TreeGrafter"/>
</dbReference>
<dbReference type="AlphaFoldDB" id="A0AAV0AP95"/>
<dbReference type="Gene3D" id="1.25.40.10">
    <property type="entry name" value="Tetratricopeptide repeat domain"/>
    <property type="match status" value="1"/>
</dbReference>
<dbReference type="Pfam" id="PF00515">
    <property type="entry name" value="TPR_1"/>
    <property type="match status" value="1"/>
</dbReference>
<dbReference type="Proteomes" id="UP001153365">
    <property type="component" value="Unassembled WGS sequence"/>
</dbReference>
<evidence type="ECO:0000256" key="8">
    <source>
        <dbReference type="SAM" id="MobiDB-lite"/>
    </source>
</evidence>
<proteinExistence type="inferred from homology"/>
<dbReference type="GO" id="GO:0005052">
    <property type="term" value="F:peroxisome matrix targeting signal-1 binding"/>
    <property type="evidence" value="ECO:0007669"/>
    <property type="project" value="TreeGrafter"/>
</dbReference>
<feature type="repeat" description="TPR" evidence="6">
    <location>
        <begin position="767"/>
        <end position="800"/>
    </location>
</feature>
<keyword evidence="7" id="KW-0175">Coiled coil</keyword>
<dbReference type="PROSITE" id="PS50005">
    <property type="entry name" value="TPR"/>
    <property type="match status" value="3"/>
</dbReference>
<gene>
    <name evidence="9" type="ORF">PPACK8108_LOCUS5598</name>
</gene>
<feature type="region of interest" description="Disordered" evidence="8">
    <location>
        <begin position="159"/>
        <end position="178"/>
    </location>
</feature>
<keyword evidence="5 6" id="KW-0802">TPR repeat</keyword>
<dbReference type="InterPro" id="IPR011990">
    <property type="entry name" value="TPR-like_helical_dom_sf"/>
</dbReference>
<dbReference type="GO" id="GO:0005778">
    <property type="term" value="C:peroxisomal membrane"/>
    <property type="evidence" value="ECO:0007669"/>
    <property type="project" value="TreeGrafter"/>
</dbReference>
<evidence type="ECO:0000313" key="10">
    <source>
        <dbReference type="Proteomes" id="UP001153365"/>
    </source>
</evidence>
<evidence type="ECO:0000256" key="2">
    <source>
        <dbReference type="ARBA" id="ARBA00005348"/>
    </source>
</evidence>
<evidence type="ECO:0000256" key="7">
    <source>
        <dbReference type="SAM" id="Coils"/>
    </source>
</evidence>
<sequence length="938" mass="104817">MRYLLTDSECIRAVPPVSTITVKHKPRVRVKIICLFLHYFRDHRSVVTNTSTQSNSSSRPNNEFLRLGNESKLIEEHNLFRLQENQTLNLRAFHQELDRVQGITHNPKNLIYPATPSSNWSSSFLKTANPQLNQELYGKHLSLNQSGWQSEFLQLQNSSSPGHLLPSSHHGSASASGLHRPLISRVSHPTRLFSMQNPTFRSHTTSEGLEGCQITQNSTQIDTAWDSAFSSVDNNLSSFSANEFNIPNPIGQTIPENQSTQTLRSSSPDALARTAASLIEVVDMRQRAEHQPDLSQHEAEVTSHKFTTDKFNNSGFMDFMRKLRDGEVKVEGDRVVEQSGTITSDAEKRLTGEGRELGTAGRLSVGAGGVWANDYAQKIPDSEFQELSSRNGINSYVPKSFLQARSLDVEGGTALAIEKELEMAKLDLEDRMKEMNDTFQESDAELERERYRTEMNKFQGDGGSVGLDIDEILGAADEVGRPELQNWTTTQVPGSSESWTERIEESTRLEDDLGFDESGMFGRPLSISEIEVERIRRIHKSLSAQQREWEKLQEDWEQGLDQAGGYQDAYIELLPQIRQLSSETGYDFQTINPYFLFQNLPRSSHHHSFNEQHTARSPGSVHHSTLGLLQKEAEVLTRPGSAVAWLELGIKQQENEREDMAIQALKKAIELDPNLSDAILALSISYTNENSRQEALEEIAKWIEVEKSRVPKYRSALSTGGNDTSNQEAFTNGTASQLNPVHEVLTDNLIQLARLGGRSEGSASVDADVQIALGILFNLNGEFEKASDCFGAALSVRPEDPLLFNRLGATLANSGKPDQAIEHYYKALEILPTYIRARYNLSISLINLGYYQESAENLLSALEMQTSDSSIQSKVMNSIGAKAYQEIMNNQESSRGGGVTSDVLWKTLEVNCSLLGRSDLSKFFETRDLISLRKSFSN</sequence>
<dbReference type="SMART" id="SM00028">
    <property type="entry name" value="TPR"/>
    <property type="match status" value="4"/>
</dbReference>
<protein>
    <recommendedName>
        <fullName evidence="11">Peroxisomal targeting signal receptor</fullName>
    </recommendedName>
</protein>
<dbReference type="SUPFAM" id="SSF48452">
    <property type="entry name" value="TPR-like"/>
    <property type="match status" value="1"/>
</dbReference>
<dbReference type="InterPro" id="IPR024111">
    <property type="entry name" value="PEX5/PEX5L"/>
</dbReference>
<comment type="caution">
    <text evidence="9">The sequence shown here is derived from an EMBL/GenBank/DDBJ whole genome shotgun (WGS) entry which is preliminary data.</text>
</comment>
<feature type="repeat" description="TPR" evidence="6">
    <location>
        <begin position="642"/>
        <end position="675"/>
    </location>
</feature>
<name>A0AAV0AP95_PHAPC</name>
<keyword evidence="3" id="KW-0963">Cytoplasm</keyword>
<dbReference type="InterPro" id="IPR019734">
    <property type="entry name" value="TPR_rpt"/>
</dbReference>
<dbReference type="PANTHER" id="PTHR10130:SF9">
    <property type="entry name" value="PEROXISOMAL TARGETING SIGNAL RECEPTOR"/>
    <property type="match status" value="1"/>
</dbReference>
<organism evidence="9 10">
    <name type="scientific">Phakopsora pachyrhizi</name>
    <name type="common">Asian soybean rust disease fungus</name>
    <dbReference type="NCBI Taxonomy" id="170000"/>
    <lineage>
        <taxon>Eukaryota</taxon>
        <taxon>Fungi</taxon>
        <taxon>Dikarya</taxon>
        <taxon>Basidiomycota</taxon>
        <taxon>Pucciniomycotina</taxon>
        <taxon>Pucciniomycetes</taxon>
        <taxon>Pucciniales</taxon>
        <taxon>Phakopsoraceae</taxon>
        <taxon>Phakopsora</taxon>
    </lineage>
</organism>
<evidence type="ECO:0000256" key="1">
    <source>
        <dbReference type="ARBA" id="ARBA00004496"/>
    </source>
</evidence>
<reference evidence="9" key="1">
    <citation type="submission" date="2022-06" db="EMBL/GenBank/DDBJ databases">
        <authorList>
            <consortium name="SYNGENTA / RWTH Aachen University"/>
        </authorList>
    </citation>
    <scope>NUCLEOTIDE SEQUENCE</scope>
</reference>
<dbReference type="EMBL" id="CALTRL010001076">
    <property type="protein sequence ID" value="CAH7670856.1"/>
    <property type="molecule type" value="Genomic_DNA"/>
</dbReference>
<feature type="coiled-coil region" evidence="7">
    <location>
        <begin position="418"/>
        <end position="445"/>
    </location>
</feature>
<accession>A0AAV0AP95</accession>
<comment type="subcellular location">
    <subcellularLocation>
        <location evidence="1">Cytoplasm</location>
    </subcellularLocation>
</comment>
<keyword evidence="10" id="KW-1185">Reference proteome</keyword>
<dbReference type="Pfam" id="PF13181">
    <property type="entry name" value="TPR_8"/>
    <property type="match status" value="1"/>
</dbReference>
<evidence type="ECO:0000313" key="9">
    <source>
        <dbReference type="EMBL" id="CAH7670856.1"/>
    </source>
</evidence>
<evidence type="ECO:0000256" key="4">
    <source>
        <dbReference type="ARBA" id="ARBA00022737"/>
    </source>
</evidence>
<evidence type="ECO:0008006" key="11">
    <source>
        <dbReference type="Google" id="ProtNLM"/>
    </source>
</evidence>
<evidence type="ECO:0000256" key="6">
    <source>
        <dbReference type="PROSITE-ProRule" id="PRU00339"/>
    </source>
</evidence>
<feature type="repeat" description="TPR" evidence="6">
    <location>
        <begin position="801"/>
        <end position="834"/>
    </location>
</feature>
<dbReference type="Gene3D" id="6.10.280.230">
    <property type="match status" value="1"/>
</dbReference>
<evidence type="ECO:0000256" key="3">
    <source>
        <dbReference type="ARBA" id="ARBA00022490"/>
    </source>
</evidence>
<keyword evidence="4" id="KW-0677">Repeat</keyword>
<dbReference type="PANTHER" id="PTHR10130">
    <property type="entry name" value="PEROXISOMAL TARGETING SIGNAL 1 RECEPTOR PEX5"/>
    <property type="match status" value="1"/>
</dbReference>
<comment type="similarity">
    <text evidence="2">Belongs to the peroxisomal targeting signal receptor family.</text>
</comment>
<dbReference type="GO" id="GO:0005829">
    <property type="term" value="C:cytosol"/>
    <property type="evidence" value="ECO:0007669"/>
    <property type="project" value="TreeGrafter"/>
</dbReference>
<evidence type="ECO:0000256" key="5">
    <source>
        <dbReference type="ARBA" id="ARBA00022803"/>
    </source>
</evidence>